<organism evidence="1 2">
    <name type="scientific">Racocetra persica</name>
    <dbReference type="NCBI Taxonomy" id="160502"/>
    <lineage>
        <taxon>Eukaryota</taxon>
        <taxon>Fungi</taxon>
        <taxon>Fungi incertae sedis</taxon>
        <taxon>Mucoromycota</taxon>
        <taxon>Glomeromycotina</taxon>
        <taxon>Glomeromycetes</taxon>
        <taxon>Diversisporales</taxon>
        <taxon>Gigasporaceae</taxon>
        <taxon>Racocetra</taxon>
    </lineage>
</organism>
<evidence type="ECO:0000313" key="1">
    <source>
        <dbReference type="EMBL" id="CAG8483976.1"/>
    </source>
</evidence>
<comment type="caution">
    <text evidence="1">The sequence shown here is derived from an EMBL/GenBank/DDBJ whole genome shotgun (WGS) entry which is preliminary data.</text>
</comment>
<proteinExistence type="predicted"/>
<accession>A0ACA9KNE7</accession>
<dbReference type="Proteomes" id="UP000789920">
    <property type="component" value="Unassembled WGS sequence"/>
</dbReference>
<evidence type="ECO:0000313" key="2">
    <source>
        <dbReference type="Proteomes" id="UP000789920"/>
    </source>
</evidence>
<name>A0ACA9KNE7_9GLOM</name>
<gene>
    <name evidence="1" type="ORF">RPERSI_LOCUS1103</name>
</gene>
<reference evidence="1" key="1">
    <citation type="submission" date="2021-06" db="EMBL/GenBank/DDBJ databases">
        <authorList>
            <person name="Kallberg Y."/>
            <person name="Tangrot J."/>
            <person name="Rosling A."/>
        </authorList>
    </citation>
    <scope>NUCLEOTIDE SEQUENCE</scope>
    <source>
        <strain evidence="1">MA461A</strain>
    </source>
</reference>
<keyword evidence="2" id="KW-1185">Reference proteome</keyword>
<sequence>MSDAENIIIEYTEVGLVKSRKISEGHLITQVMVLARAHGQNST</sequence>
<protein>
    <submittedName>
        <fullName evidence="1">17446_t:CDS:1</fullName>
    </submittedName>
</protein>
<dbReference type="EMBL" id="CAJVQC010000924">
    <property type="protein sequence ID" value="CAG8483976.1"/>
    <property type="molecule type" value="Genomic_DNA"/>
</dbReference>